<protein>
    <submittedName>
        <fullName evidence="2">Uncharacterized protein</fullName>
    </submittedName>
</protein>
<feature type="signal peptide" evidence="1">
    <location>
        <begin position="1"/>
        <end position="17"/>
    </location>
</feature>
<reference evidence="2" key="2">
    <citation type="journal article" date="2015" name="Fish Shellfish Immunol.">
        <title>Early steps in the European eel (Anguilla anguilla)-Vibrio vulnificus interaction in the gills: Role of the RtxA13 toxin.</title>
        <authorList>
            <person name="Callol A."/>
            <person name="Pajuelo D."/>
            <person name="Ebbesson L."/>
            <person name="Teles M."/>
            <person name="MacKenzie S."/>
            <person name="Amaro C."/>
        </authorList>
    </citation>
    <scope>NUCLEOTIDE SEQUENCE</scope>
</reference>
<evidence type="ECO:0000256" key="1">
    <source>
        <dbReference type="SAM" id="SignalP"/>
    </source>
</evidence>
<proteinExistence type="predicted"/>
<sequence length="43" mass="4771">MASGLSIWSCVLLNALCVKNQFVSMCHWCDICCVEKKGIVSYS</sequence>
<organism evidence="2">
    <name type="scientific">Anguilla anguilla</name>
    <name type="common">European freshwater eel</name>
    <name type="synonym">Muraena anguilla</name>
    <dbReference type="NCBI Taxonomy" id="7936"/>
    <lineage>
        <taxon>Eukaryota</taxon>
        <taxon>Metazoa</taxon>
        <taxon>Chordata</taxon>
        <taxon>Craniata</taxon>
        <taxon>Vertebrata</taxon>
        <taxon>Euteleostomi</taxon>
        <taxon>Actinopterygii</taxon>
        <taxon>Neopterygii</taxon>
        <taxon>Teleostei</taxon>
        <taxon>Anguilliformes</taxon>
        <taxon>Anguillidae</taxon>
        <taxon>Anguilla</taxon>
    </lineage>
</organism>
<accession>A0A0E9SQU1</accession>
<keyword evidence="1" id="KW-0732">Signal</keyword>
<reference evidence="2" key="1">
    <citation type="submission" date="2014-11" db="EMBL/GenBank/DDBJ databases">
        <authorList>
            <person name="Amaro Gonzalez C."/>
        </authorList>
    </citation>
    <scope>NUCLEOTIDE SEQUENCE</scope>
</reference>
<name>A0A0E9SQU1_ANGAN</name>
<evidence type="ECO:0000313" key="2">
    <source>
        <dbReference type="EMBL" id="JAH43617.1"/>
    </source>
</evidence>
<feature type="chain" id="PRO_5002432312" evidence="1">
    <location>
        <begin position="18"/>
        <end position="43"/>
    </location>
</feature>
<dbReference type="AlphaFoldDB" id="A0A0E9SQU1"/>
<dbReference type="EMBL" id="GBXM01064960">
    <property type="protein sequence ID" value="JAH43617.1"/>
    <property type="molecule type" value="Transcribed_RNA"/>
</dbReference>